<comment type="caution">
    <text evidence="3">The sequence shown here is derived from an EMBL/GenBank/DDBJ whole genome shotgun (WGS) entry which is preliminary data.</text>
</comment>
<dbReference type="Proteomes" id="UP000787322">
    <property type="component" value="Unassembled WGS sequence"/>
</dbReference>
<feature type="domain" description="LysM" evidence="2">
    <location>
        <begin position="93"/>
        <end position="143"/>
    </location>
</feature>
<sequence>MRRMYQSKMYQVSGTSALASYKPAFKVIEGGAKKESVAPQREEVSYVKTLTNKEAFIAGLIVTASFILMFAISFLRTTALNSFATSVMDSASQTITVQSNDTLWSIAESNPIEGVSTEQQVSWIRERNNLDSSLLRAGQTLEIPSVSK</sequence>
<proteinExistence type="predicted"/>
<gene>
    <name evidence="3" type="ORF">HXK24_01310</name>
</gene>
<keyword evidence="1" id="KW-0472">Membrane</keyword>
<accession>A0A9D5X2P9</accession>
<dbReference type="Gene3D" id="3.10.350.10">
    <property type="entry name" value="LysM domain"/>
    <property type="match status" value="1"/>
</dbReference>
<name>A0A9D5X2P9_9ACTN</name>
<organism evidence="3 4">
    <name type="scientific">Lancefieldella parvula</name>
    <dbReference type="NCBI Taxonomy" id="1382"/>
    <lineage>
        <taxon>Bacteria</taxon>
        <taxon>Bacillati</taxon>
        <taxon>Actinomycetota</taxon>
        <taxon>Coriobacteriia</taxon>
        <taxon>Coriobacteriales</taxon>
        <taxon>Atopobiaceae</taxon>
        <taxon>Lancefieldella</taxon>
    </lineage>
</organism>
<evidence type="ECO:0000313" key="3">
    <source>
        <dbReference type="EMBL" id="MBF4802454.1"/>
    </source>
</evidence>
<evidence type="ECO:0000313" key="4">
    <source>
        <dbReference type="Proteomes" id="UP000787322"/>
    </source>
</evidence>
<dbReference type="EMBL" id="JABZGU010000014">
    <property type="protein sequence ID" value="MBF4802454.1"/>
    <property type="molecule type" value="Genomic_DNA"/>
</dbReference>
<dbReference type="PROSITE" id="PS51782">
    <property type="entry name" value="LYSM"/>
    <property type="match status" value="1"/>
</dbReference>
<dbReference type="AlphaFoldDB" id="A0A9D5X2P9"/>
<protein>
    <submittedName>
        <fullName evidence="3">LysM peptidoglycan-binding domain-containing protein</fullName>
    </submittedName>
</protein>
<dbReference type="InterPro" id="IPR036779">
    <property type="entry name" value="LysM_dom_sf"/>
</dbReference>
<dbReference type="SUPFAM" id="SSF54106">
    <property type="entry name" value="LysM domain"/>
    <property type="match status" value="1"/>
</dbReference>
<feature type="transmembrane region" description="Helical" evidence="1">
    <location>
        <begin position="55"/>
        <end position="75"/>
    </location>
</feature>
<dbReference type="CDD" id="cd00118">
    <property type="entry name" value="LysM"/>
    <property type="match status" value="1"/>
</dbReference>
<dbReference type="SMART" id="SM00257">
    <property type="entry name" value="LysM"/>
    <property type="match status" value="1"/>
</dbReference>
<keyword evidence="1" id="KW-1133">Transmembrane helix</keyword>
<dbReference type="InterPro" id="IPR018392">
    <property type="entry name" value="LysM"/>
</dbReference>
<dbReference type="Pfam" id="PF01476">
    <property type="entry name" value="LysM"/>
    <property type="match status" value="1"/>
</dbReference>
<keyword evidence="1" id="KW-0812">Transmembrane</keyword>
<evidence type="ECO:0000256" key="1">
    <source>
        <dbReference type="SAM" id="Phobius"/>
    </source>
</evidence>
<reference evidence="3" key="1">
    <citation type="submission" date="2020-04" db="EMBL/GenBank/DDBJ databases">
        <title>Deep metagenomics examines the oral microbiome during advanced dental caries in children, revealing novel taxa and co-occurrences with host molecules.</title>
        <authorList>
            <person name="Baker J.L."/>
            <person name="Morton J.T."/>
            <person name="Dinis M."/>
            <person name="Alvarez R."/>
            <person name="Tran N.C."/>
            <person name="Knight R."/>
            <person name="Edlund A."/>
        </authorList>
    </citation>
    <scope>NUCLEOTIDE SEQUENCE</scope>
    <source>
        <strain evidence="3">JCVI_3_bin.11</strain>
    </source>
</reference>
<evidence type="ECO:0000259" key="2">
    <source>
        <dbReference type="PROSITE" id="PS51782"/>
    </source>
</evidence>